<protein>
    <submittedName>
        <fullName evidence="2">Uncharacterized protein</fullName>
    </submittedName>
</protein>
<keyword evidence="3" id="KW-1185">Reference proteome</keyword>
<proteinExistence type="predicted"/>
<reference evidence="2 3" key="1">
    <citation type="submission" date="2019-09" db="EMBL/GenBank/DDBJ databases">
        <title>A chromosome-level genome assembly of the Chinese tupelo Nyssa sinensis.</title>
        <authorList>
            <person name="Yang X."/>
            <person name="Kang M."/>
            <person name="Yang Y."/>
            <person name="Xiong H."/>
            <person name="Wang M."/>
            <person name="Zhang Z."/>
            <person name="Wang Z."/>
            <person name="Wu H."/>
            <person name="Ma T."/>
            <person name="Liu J."/>
            <person name="Xi Z."/>
        </authorList>
    </citation>
    <scope>NUCLEOTIDE SEQUENCE [LARGE SCALE GENOMIC DNA]</scope>
    <source>
        <strain evidence="2">J267</strain>
        <tissue evidence="2">Leaf</tissue>
    </source>
</reference>
<evidence type="ECO:0000313" key="3">
    <source>
        <dbReference type="Proteomes" id="UP000325577"/>
    </source>
</evidence>
<dbReference type="AlphaFoldDB" id="A0A5J5B9L4"/>
<dbReference type="Proteomes" id="UP000325577">
    <property type="component" value="Linkage Group LG14"/>
</dbReference>
<feature type="compositionally biased region" description="Low complexity" evidence="1">
    <location>
        <begin position="69"/>
        <end position="96"/>
    </location>
</feature>
<evidence type="ECO:0000313" key="2">
    <source>
        <dbReference type="EMBL" id="KAA8539298.1"/>
    </source>
</evidence>
<sequence>MVMLKPSLRRSLYHPPTRGSLPSLSDVPTFAPAPPPPGDGAGGNPSVDPQQTTLLEVAARITEQPVALAGAAGVQVQASDSSEVGSGSESSQSTASKRPASSDPARRGRSKKTHH</sequence>
<gene>
    <name evidence="2" type="ORF">F0562_025990</name>
</gene>
<accession>A0A5J5B9L4</accession>
<name>A0A5J5B9L4_9ASTE</name>
<evidence type="ECO:0000256" key="1">
    <source>
        <dbReference type="SAM" id="MobiDB-lite"/>
    </source>
</evidence>
<organism evidence="2 3">
    <name type="scientific">Nyssa sinensis</name>
    <dbReference type="NCBI Taxonomy" id="561372"/>
    <lineage>
        <taxon>Eukaryota</taxon>
        <taxon>Viridiplantae</taxon>
        <taxon>Streptophyta</taxon>
        <taxon>Embryophyta</taxon>
        <taxon>Tracheophyta</taxon>
        <taxon>Spermatophyta</taxon>
        <taxon>Magnoliopsida</taxon>
        <taxon>eudicotyledons</taxon>
        <taxon>Gunneridae</taxon>
        <taxon>Pentapetalae</taxon>
        <taxon>asterids</taxon>
        <taxon>Cornales</taxon>
        <taxon>Nyssaceae</taxon>
        <taxon>Nyssa</taxon>
    </lineage>
</organism>
<dbReference type="EMBL" id="CM018037">
    <property type="protein sequence ID" value="KAA8539298.1"/>
    <property type="molecule type" value="Genomic_DNA"/>
</dbReference>
<feature type="region of interest" description="Disordered" evidence="1">
    <location>
        <begin position="1"/>
        <end position="52"/>
    </location>
</feature>
<feature type="region of interest" description="Disordered" evidence="1">
    <location>
        <begin position="69"/>
        <end position="115"/>
    </location>
</feature>